<comment type="caution">
    <text evidence="3">The sequence shown here is derived from an EMBL/GenBank/DDBJ whole genome shotgun (WGS) entry which is preliminary data.</text>
</comment>
<evidence type="ECO:0000313" key="4">
    <source>
        <dbReference type="Proteomes" id="UP000316714"/>
    </source>
</evidence>
<dbReference type="OrthoDB" id="3828095at2"/>
<name>A0A5C5UXH2_9BACT</name>
<feature type="transmembrane region" description="Helical" evidence="2">
    <location>
        <begin position="30"/>
        <end position="52"/>
    </location>
</feature>
<protein>
    <submittedName>
        <fullName evidence="3">Uncharacterized protein</fullName>
    </submittedName>
</protein>
<reference evidence="3 4" key="1">
    <citation type="submission" date="2019-02" db="EMBL/GenBank/DDBJ databases">
        <title>Deep-cultivation of Planctomycetes and their phenomic and genomic characterization uncovers novel biology.</title>
        <authorList>
            <person name="Wiegand S."/>
            <person name="Jogler M."/>
            <person name="Boedeker C."/>
            <person name="Pinto D."/>
            <person name="Vollmers J."/>
            <person name="Rivas-Marin E."/>
            <person name="Kohn T."/>
            <person name="Peeters S.H."/>
            <person name="Heuer A."/>
            <person name="Rast P."/>
            <person name="Oberbeckmann S."/>
            <person name="Bunk B."/>
            <person name="Jeske O."/>
            <person name="Meyerdierks A."/>
            <person name="Storesund J.E."/>
            <person name="Kallscheuer N."/>
            <person name="Luecker S."/>
            <person name="Lage O.M."/>
            <person name="Pohl T."/>
            <person name="Merkel B.J."/>
            <person name="Hornburger P."/>
            <person name="Mueller R.-W."/>
            <person name="Bruemmer F."/>
            <person name="Labrenz M."/>
            <person name="Spormann A.M."/>
            <person name="Op Den Camp H."/>
            <person name="Overmann J."/>
            <person name="Amann R."/>
            <person name="Jetten M.S.M."/>
            <person name="Mascher T."/>
            <person name="Medema M.H."/>
            <person name="Devos D.P."/>
            <person name="Kaster A.-K."/>
            <person name="Ovreas L."/>
            <person name="Rohde M."/>
            <person name="Galperin M.Y."/>
            <person name="Jogler C."/>
        </authorList>
    </citation>
    <scope>NUCLEOTIDE SEQUENCE [LARGE SCALE GENOMIC DNA]</scope>
    <source>
        <strain evidence="3 4">KOR34</strain>
    </source>
</reference>
<keyword evidence="2" id="KW-0472">Membrane</keyword>
<feature type="compositionally biased region" description="Polar residues" evidence="1">
    <location>
        <begin position="1"/>
        <end position="11"/>
    </location>
</feature>
<keyword evidence="2" id="KW-1133">Transmembrane helix</keyword>
<proteinExistence type="predicted"/>
<dbReference type="AlphaFoldDB" id="A0A5C5UXH2"/>
<dbReference type="RefSeq" id="WP_146568247.1">
    <property type="nucleotide sequence ID" value="NZ_SIHJ01000004.1"/>
</dbReference>
<feature type="region of interest" description="Disordered" evidence="1">
    <location>
        <begin position="1"/>
        <end position="25"/>
    </location>
</feature>
<accession>A0A5C5UXH2</accession>
<gene>
    <name evidence="3" type="ORF">KOR34_44300</name>
</gene>
<dbReference type="EMBL" id="SIHJ01000004">
    <property type="protein sequence ID" value="TWT31056.1"/>
    <property type="molecule type" value="Genomic_DNA"/>
</dbReference>
<sequence>MKNSDQPTQGGQHRRVAGPQPESNRTGTRILGGLLFSGVAVMLLFGGLSLLFGPLVKMVAIAWPMVFLLPSLFATVLVVAVTVAVAGGVLGSVVSPGLVDAAASRRSPQPDEQPPPWRLIGVAYKGQHISIDGVAPWGRAWRPWESEPTVVLPNPKYRQQTCEYQVFQLGVKDRNIVFAAAELSPSEYAFYLRTARN</sequence>
<feature type="transmembrane region" description="Helical" evidence="2">
    <location>
        <begin position="72"/>
        <end position="99"/>
    </location>
</feature>
<keyword evidence="4" id="KW-1185">Reference proteome</keyword>
<keyword evidence="2" id="KW-0812">Transmembrane</keyword>
<dbReference type="Proteomes" id="UP000316714">
    <property type="component" value="Unassembled WGS sequence"/>
</dbReference>
<evidence type="ECO:0000256" key="2">
    <source>
        <dbReference type="SAM" id="Phobius"/>
    </source>
</evidence>
<evidence type="ECO:0000256" key="1">
    <source>
        <dbReference type="SAM" id="MobiDB-lite"/>
    </source>
</evidence>
<evidence type="ECO:0000313" key="3">
    <source>
        <dbReference type="EMBL" id="TWT31056.1"/>
    </source>
</evidence>
<organism evidence="3 4">
    <name type="scientific">Posidoniimonas corsicana</name>
    <dbReference type="NCBI Taxonomy" id="1938618"/>
    <lineage>
        <taxon>Bacteria</taxon>
        <taxon>Pseudomonadati</taxon>
        <taxon>Planctomycetota</taxon>
        <taxon>Planctomycetia</taxon>
        <taxon>Pirellulales</taxon>
        <taxon>Lacipirellulaceae</taxon>
        <taxon>Posidoniimonas</taxon>
    </lineage>
</organism>